<keyword evidence="2" id="KW-1185">Reference proteome</keyword>
<dbReference type="HOGENOM" id="CLU_1120520_0_0_1"/>
<reference evidence="2" key="2">
    <citation type="submission" date="2015-01" db="EMBL/GenBank/DDBJ databases">
        <title>Evolutionary Origins and Diversification of the Mycorrhizal Mutualists.</title>
        <authorList>
            <consortium name="DOE Joint Genome Institute"/>
            <consortium name="Mycorrhizal Genomics Consortium"/>
            <person name="Kohler A."/>
            <person name="Kuo A."/>
            <person name="Nagy L.G."/>
            <person name="Floudas D."/>
            <person name="Copeland A."/>
            <person name="Barry K.W."/>
            <person name="Cichocki N."/>
            <person name="Veneault-Fourrey C."/>
            <person name="LaButti K."/>
            <person name="Lindquist E.A."/>
            <person name="Lipzen A."/>
            <person name="Lundell T."/>
            <person name="Morin E."/>
            <person name="Murat C."/>
            <person name="Riley R."/>
            <person name="Ohm R."/>
            <person name="Sun H."/>
            <person name="Tunlid A."/>
            <person name="Henrissat B."/>
            <person name="Grigoriev I.V."/>
            <person name="Hibbett D.S."/>
            <person name="Martin F."/>
        </authorList>
    </citation>
    <scope>NUCLEOTIDE SEQUENCE [LARGE SCALE GENOMIC DNA]</scope>
    <source>
        <strain evidence="2">Marx 270</strain>
    </source>
</reference>
<dbReference type="Proteomes" id="UP000054217">
    <property type="component" value="Unassembled WGS sequence"/>
</dbReference>
<sequence>MTLPKDLVFSSARGHAWSEGWQKHVEGELGIIIQFLLPCTKSFGSATFSLAHTVNPSLPFARIRICPQNHAMTKHIWVAPLSHDAIRHTGDFVTDEHLTHRSVREFGASQFGTGGSYETEFLFIASKSYLFRLSSPRCKYAYSHSVVERTFFHSHLYNTASEYVVDTLNNGIPIGAGVTMGEVVNIEMYGERGNVVRSPERDFGGLVAFWFYKIIMMRRTKEDETTLLPQFQPSNVQHLPFQYLRHPA</sequence>
<gene>
    <name evidence="1" type="ORF">M404DRAFT_20456</name>
</gene>
<dbReference type="InParanoid" id="A0A0C3PT48"/>
<organism evidence="1 2">
    <name type="scientific">Pisolithus tinctorius Marx 270</name>
    <dbReference type="NCBI Taxonomy" id="870435"/>
    <lineage>
        <taxon>Eukaryota</taxon>
        <taxon>Fungi</taxon>
        <taxon>Dikarya</taxon>
        <taxon>Basidiomycota</taxon>
        <taxon>Agaricomycotina</taxon>
        <taxon>Agaricomycetes</taxon>
        <taxon>Agaricomycetidae</taxon>
        <taxon>Boletales</taxon>
        <taxon>Sclerodermatineae</taxon>
        <taxon>Pisolithaceae</taxon>
        <taxon>Pisolithus</taxon>
    </lineage>
</organism>
<evidence type="ECO:0000313" key="2">
    <source>
        <dbReference type="Proteomes" id="UP000054217"/>
    </source>
</evidence>
<evidence type="ECO:0000313" key="1">
    <source>
        <dbReference type="EMBL" id="KIO11854.1"/>
    </source>
</evidence>
<name>A0A0C3PT48_PISTI</name>
<protein>
    <submittedName>
        <fullName evidence="1">Uncharacterized protein</fullName>
    </submittedName>
</protein>
<accession>A0A0C3PT48</accession>
<reference evidence="1 2" key="1">
    <citation type="submission" date="2014-04" db="EMBL/GenBank/DDBJ databases">
        <authorList>
            <consortium name="DOE Joint Genome Institute"/>
            <person name="Kuo A."/>
            <person name="Kohler A."/>
            <person name="Costa M.D."/>
            <person name="Nagy L.G."/>
            <person name="Floudas D."/>
            <person name="Copeland A."/>
            <person name="Barry K.W."/>
            <person name="Cichocki N."/>
            <person name="Veneault-Fourrey C."/>
            <person name="LaButti K."/>
            <person name="Lindquist E.A."/>
            <person name="Lipzen A."/>
            <person name="Lundell T."/>
            <person name="Morin E."/>
            <person name="Murat C."/>
            <person name="Sun H."/>
            <person name="Tunlid A."/>
            <person name="Henrissat B."/>
            <person name="Grigoriev I.V."/>
            <person name="Hibbett D.S."/>
            <person name="Martin F."/>
            <person name="Nordberg H.P."/>
            <person name="Cantor M.N."/>
            <person name="Hua S.X."/>
        </authorList>
    </citation>
    <scope>NUCLEOTIDE SEQUENCE [LARGE SCALE GENOMIC DNA]</scope>
    <source>
        <strain evidence="1 2">Marx 270</strain>
    </source>
</reference>
<proteinExistence type="predicted"/>
<dbReference type="EMBL" id="KN831949">
    <property type="protein sequence ID" value="KIO11854.1"/>
    <property type="molecule type" value="Genomic_DNA"/>
</dbReference>
<dbReference type="AlphaFoldDB" id="A0A0C3PT48"/>